<evidence type="ECO:0000313" key="2">
    <source>
        <dbReference type="Proteomes" id="UP000627838"/>
    </source>
</evidence>
<gene>
    <name evidence="1" type="ORF">H4W34_003066</name>
</gene>
<organism evidence="1 2">
    <name type="scientific">Actinomadura algeriensis</name>
    <dbReference type="NCBI Taxonomy" id="1679523"/>
    <lineage>
        <taxon>Bacteria</taxon>
        <taxon>Bacillati</taxon>
        <taxon>Actinomycetota</taxon>
        <taxon>Actinomycetes</taxon>
        <taxon>Streptosporangiales</taxon>
        <taxon>Thermomonosporaceae</taxon>
        <taxon>Actinomadura</taxon>
    </lineage>
</organism>
<evidence type="ECO:0008006" key="3">
    <source>
        <dbReference type="Google" id="ProtNLM"/>
    </source>
</evidence>
<dbReference type="Proteomes" id="UP000627838">
    <property type="component" value="Unassembled WGS sequence"/>
</dbReference>
<dbReference type="EMBL" id="JADBDZ010000001">
    <property type="protein sequence ID" value="MBE1533233.1"/>
    <property type="molecule type" value="Genomic_DNA"/>
</dbReference>
<dbReference type="RefSeq" id="WP_318784124.1">
    <property type="nucleotide sequence ID" value="NZ_JADBDZ010000001.1"/>
</dbReference>
<protein>
    <recommendedName>
        <fullName evidence="3">Pyridoxamine 5'-phosphate oxidase-like protein</fullName>
    </recommendedName>
</protein>
<sequence>MSPLVTPATLEAVVRLSFVGITPDTPTNECPAVYVDEDTGDFWFQGERVTDPRALAEVDGHSPIGANEVVVKLPPVMKDIILEAINGTYERGRRGPGRHGE</sequence>
<keyword evidence="2" id="KW-1185">Reference proteome</keyword>
<reference evidence="1 2" key="1">
    <citation type="submission" date="2020-10" db="EMBL/GenBank/DDBJ databases">
        <title>Sequencing the genomes of 1000 actinobacteria strains.</title>
        <authorList>
            <person name="Klenk H.-P."/>
        </authorList>
    </citation>
    <scope>NUCLEOTIDE SEQUENCE [LARGE SCALE GENOMIC DNA]</scope>
    <source>
        <strain evidence="1 2">DSM 46744</strain>
    </source>
</reference>
<accession>A0ABR9JRW4</accession>
<name>A0ABR9JRW4_9ACTN</name>
<comment type="caution">
    <text evidence="1">The sequence shown here is derived from an EMBL/GenBank/DDBJ whole genome shotgun (WGS) entry which is preliminary data.</text>
</comment>
<proteinExistence type="predicted"/>
<evidence type="ECO:0000313" key="1">
    <source>
        <dbReference type="EMBL" id="MBE1533233.1"/>
    </source>
</evidence>